<protein>
    <recommendedName>
        <fullName evidence="5">Acyltransferase 3 domain-containing protein</fullName>
    </recommendedName>
</protein>
<keyword evidence="2" id="KW-1133">Transmembrane helix</keyword>
<evidence type="ECO:0000313" key="4">
    <source>
        <dbReference type="Proteomes" id="UP000053664"/>
    </source>
</evidence>
<keyword evidence="2" id="KW-0472">Membrane</keyword>
<organism evidence="3 4">
    <name type="scientific">Pseudozyma flocculosa PF-1</name>
    <dbReference type="NCBI Taxonomy" id="1277687"/>
    <lineage>
        <taxon>Eukaryota</taxon>
        <taxon>Fungi</taxon>
        <taxon>Dikarya</taxon>
        <taxon>Basidiomycota</taxon>
        <taxon>Ustilaginomycotina</taxon>
        <taxon>Ustilaginomycetes</taxon>
        <taxon>Ustilaginales</taxon>
        <taxon>Ustilaginaceae</taxon>
        <taxon>Pseudozyma</taxon>
    </lineage>
</organism>
<dbReference type="eggNOG" id="ENOG502RXFK">
    <property type="taxonomic scope" value="Eukaryota"/>
</dbReference>
<feature type="transmembrane region" description="Helical" evidence="2">
    <location>
        <begin position="465"/>
        <end position="486"/>
    </location>
</feature>
<proteinExistence type="predicted"/>
<feature type="transmembrane region" description="Helical" evidence="2">
    <location>
        <begin position="336"/>
        <end position="360"/>
    </location>
</feature>
<feature type="transmembrane region" description="Helical" evidence="2">
    <location>
        <begin position="432"/>
        <end position="453"/>
    </location>
</feature>
<dbReference type="OrthoDB" id="3363151at2759"/>
<feature type="transmembrane region" description="Helical" evidence="2">
    <location>
        <begin position="115"/>
        <end position="133"/>
    </location>
</feature>
<accession>A0A061H7V2</accession>
<feature type="transmembrane region" description="Helical" evidence="2">
    <location>
        <begin position="288"/>
        <end position="316"/>
    </location>
</feature>
<evidence type="ECO:0000256" key="2">
    <source>
        <dbReference type="SAM" id="Phobius"/>
    </source>
</evidence>
<dbReference type="HOGENOM" id="CLU_029045_0_0_1"/>
<feature type="transmembrane region" description="Helical" evidence="2">
    <location>
        <begin position="372"/>
        <end position="392"/>
    </location>
</feature>
<feature type="transmembrane region" description="Helical" evidence="2">
    <location>
        <begin position="255"/>
        <end position="276"/>
    </location>
</feature>
<gene>
    <name evidence="3" type="ORF">PFL1_05665</name>
</gene>
<evidence type="ECO:0000256" key="1">
    <source>
        <dbReference type="SAM" id="MobiDB-lite"/>
    </source>
</evidence>
<dbReference type="AlphaFoldDB" id="A0A061H7V2"/>
<evidence type="ECO:0000313" key="3">
    <source>
        <dbReference type="EMBL" id="EPQ26686.1"/>
    </source>
</evidence>
<reference evidence="3 4" key="1">
    <citation type="journal article" date="2013" name="Plant Cell">
        <title>The transition from a phytopathogenic smut ancestor to an anamorphic biocontrol agent deciphered by comparative whole-genome analysis.</title>
        <authorList>
            <person name="Lefebvre F."/>
            <person name="Joly D.L."/>
            <person name="Labbe C."/>
            <person name="Teichmann B."/>
            <person name="Linning R."/>
            <person name="Belzile F."/>
            <person name="Bakkeren G."/>
            <person name="Belanger R.R."/>
        </authorList>
    </citation>
    <scope>NUCLEOTIDE SEQUENCE [LARGE SCALE GENOMIC DNA]</scope>
    <source>
        <strain evidence="3 4">PF-1</strain>
    </source>
</reference>
<feature type="region of interest" description="Disordered" evidence="1">
    <location>
        <begin position="1"/>
        <end position="41"/>
    </location>
</feature>
<evidence type="ECO:0008006" key="5">
    <source>
        <dbReference type="Google" id="ProtNLM"/>
    </source>
</evidence>
<name>A0A061H7V2_9BASI</name>
<dbReference type="EMBL" id="KE361643">
    <property type="protein sequence ID" value="EPQ26686.1"/>
    <property type="molecule type" value="Genomic_DNA"/>
</dbReference>
<sequence>MASRYSLQAEMPPTRKSLHRSRRILTDQADTDGQAIPPSDGEKIQLHSLQQQHQVAAKGASVAADGSPVDLNDGPDPRGYKTLQGKARWGLTPDAFLDDDINDEGRRTRSNRVPYLEGLRGILGLQTLVWIFFRMFAPAIVTEFDVDGTQPARFIAQSPQWMNILRKVLSPVLFDGNLQMAMFIILSGRTVLHTFIERRKALALSGPAFRRPFRLLLPVAATLTIVSIVNVAGGFTNATRMADDLQNELARPQPIWDSALEFFNSLVVYFFSPVTYRDSRAATFIPPAGILWFVTVVFQQLYVLIILAWVLPYTLLKYKNLGLPLFIITTAWVGRWSWYTITGLAIAEYSVAYLPLLPAAGIPLDRAGRRHVPTWLPALVFTLAGLLMKYLWTAALPGSYANDYIVHANTNTGKLNYGFEGFHIAMPRWDDWLLATGLFVLVETTPALQRLLASKPVSYCGRWSFSIALLSGTVMQSLGSTLYVHLRDSQGWQRNGAATLAALFFTMVPTCLVVAEAFSRIVDDAALWLARFMFNFIRE</sequence>
<keyword evidence="2" id="KW-0812">Transmembrane</keyword>
<feature type="transmembrane region" description="Helical" evidence="2">
    <location>
        <begin position="498"/>
        <end position="518"/>
    </location>
</feature>
<dbReference type="KEGG" id="pfp:PFL1_05665"/>
<dbReference type="Proteomes" id="UP000053664">
    <property type="component" value="Unassembled WGS sequence"/>
</dbReference>
<feature type="transmembrane region" description="Helical" evidence="2">
    <location>
        <begin position="178"/>
        <end position="195"/>
    </location>
</feature>
<dbReference type="GeneID" id="19319752"/>
<dbReference type="RefSeq" id="XP_007881392.1">
    <property type="nucleotide sequence ID" value="XM_007883201.1"/>
</dbReference>
<feature type="transmembrane region" description="Helical" evidence="2">
    <location>
        <begin position="215"/>
        <end position="235"/>
    </location>
</feature>